<dbReference type="Pfam" id="PF00245">
    <property type="entry name" value="Alk_phosphatase"/>
    <property type="match status" value="1"/>
</dbReference>
<dbReference type="SMART" id="SM00098">
    <property type="entry name" value="alkPPc"/>
    <property type="match status" value="1"/>
</dbReference>
<evidence type="ECO:0000256" key="15">
    <source>
        <dbReference type="RuleBase" id="RU003946"/>
    </source>
</evidence>
<name>A0A1I8QAL9_STOCA</name>
<evidence type="ECO:0000256" key="14">
    <source>
        <dbReference type="PIRSR" id="PIRSR601952-2"/>
    </source>
</evidence>
<dbReference type="STRING" id="35570.A0A1I8QAL9"/>
<comment type="catalytic activity">
    <reaction evidence="16">
        <text>a phosphate monoester + H2O = an alcohol + phosphate</text>
        <dbReference type="Rhea" id="RHEA:15017"/>
        <dbReference type="ChEBI" id="CHEBI:15377"/>
        <dbReference type="ChEBI" id="CHEBI:30879"/>
        <dbReference type="ChEBI" id="CHEBI:43474"/>
        <dbReference type="ChEBI" id="CHEBI:67140"/>
        <dbReference type="EC" id="3.1.3.1"/>
    </reaction>
</comment>
<dbReference type="Proteomes" id="UP000095300">
    <property type="component" value="Unassembled WGS sequence"/>
</dbReference>
<sequence>MLTFVLVAWLVVLNRVAHGHIIDDTEFHDPSHLLGVNHKTLRFKVEEAATGKYTPEQEKDPEFWRSLAHAQVLRNAQKQQLNMNKAKNIIMFMGDGMSLATVTAARILKGQRNNRTGEECSLSFEKFPHLALSKTYCANAQVSDSACTATAYLCGVKGNIVTIGVSANVEFNNCSASMDPANQVSSIAAWAQQAGKSTGFITNTPLTHASPAGTYAHTSSRLHQNDANVLASGNDPSTCMDIAQQLITQEPGRNFNVMMGGGMSMFVPQELRDFHGNYGGRLDGKNLLATWQAMHSKGVLVYNRSQLLNVNTTKVSNILGIFQSKTMDYHALADNTYQPSLSEMTEVALNLLKRNEKGYFIFIEGGHIDTAHHENKAGISLDETLEFEKAVQLARDMTDPQDTLIVVTADHSHTMSIAGYPGRGSPILSLNPHGRSLDGLKYSILNYGLGPVQYLDEDGNRLDLETIPREIDSIYPSYIKTGDGHHGGDDVGVYASGPFDHMFTGVLEQNTIPHIMAYAACIGNGPTMCDEN</sequence>
<keyword evidence="4" id="KW-1003">Cell membrane</keyword>
<dbReference type="Gene3D" id="3.40.720.10">
    <property type="entry name" value="Alkaline Phosphatase, subunit A"/>
    <property type="match status" value="1"/>
</dbReference>
<feature type="binding site" evidence="14">
    <location>
        <position position="369"/>
    </location>
    <ligand>
        <name>Zn(2+)</name>
        <dbReference type="ChEBI" id="CHEBI:29105"/>
        <label>2</label>
    </ligand>
</feature>
<evidence type="ECO:0000256" key="16">
    <source>
        <dbReference type="RuleBase" id="RU003947"/>
    </source>
</evidence>
<keyword evidence="6 14" id="KW-0479">Metal-binding</keyword>
<evidence type="ECO:0000256" key="7">
    <source>
        <dbReference type="ARBA" id="ARBA00022801"/>
    </source>
</evidence>
<feature type="binding site" evidence="14">
    <location>
        <position position="486"/>
    </location>
    <ligand>
        <name>Zn(2+)</name>
        <dbReference type="ChEBI" id="CHEBI:29105"/>
        <label>2</label>
    </ligand>
</feature>
<feature type="binding site" evidence="14">
    <location>
        <position position="95"/>
    </location>
    <ligand>
        <name>Mg(2+)</name>
        <dbReference type="ChEBI" id="CHEBI:18420"/>
    </ligand>
</feature>
<dbReference type="EnsemblMetazoa" id="SCAU015399-RA">
    <property type="protein sequence ID" value="SCAU015399-PA"/>
    <property type="gene ID" value="SCAU015399"/>
</dbReference>
<evidence type="ECO:0000256" key="2">
    <source>
        <dbReference type="ARBA" id="ARBA00005984"/>
    </source>
</evidence>
<comment type="subcellular location">
    <subcellularLocation>
        <location evidence="1">Cell membrane</location>
        <topology evidence="1">Lipid-anchor</topology>
        <topology evidence="1">GPI-anchor</topology>
    </subcellularLocation>
</comment>
<dbReference type="AlphaFoldDB" id="A0A1I8QAL9"/>
<dbReference type="OrthoDB" id="5818554at2759"/>
<evidence type="ECO:0000256" key="17">
    <source>
        <dbReference type="SAM" id="SignalP"/>
    </source>
</evidence>
<dbReference type="FunFam" id="3.40.720.10:FF:000008">
    <property type="entry name" value="Alkaline phosphatase"/>
    <property type="match status" value="1"/>
</dbReference>
<keyword evidence="5" id="KW-0336">GPI-anchor</keyword>
<keyword evidence="12" id="KW-0449">Lipoprotein</keyword>
<feature type="binding site" evidence="14">
    <location>
        <position position="411"/>
    </location>
    <ligand>
        <name>Zn(2+)</name>
        <dbReference type="ChEBI" id="CHEBI:29105"/>
        <label>2</label>
    </ligand>
</feature>
<feature type="signal peptide" evidence="17">
    <location>
        <begin position="1"/>
        <end position="19"/>
    </location>
</feature>
<evidence type="ECO:0000313" key="19">
    <source>
        <dbReference type="Proteomes" id="UP000095300"/>
    </source>
</evidence>
<dbReference type="CDD" id="cd16012">
    <property type="entry name" value="ALP"/>
    <property type="match status" value="1"/>
</dbReference>
<dbReference type="PANTHER" id="PTHR11596">
    <property type="entry name" value="ALKALINE PHOSPHATASE"/>
    <property type="match status" value="1"/>
</dbReference>
<feature type="active site" description="Phosphoserine intermediate" evidence="13">
    <location>
        <position position="145"/>
    </location>
</feature>
<feature type="binding site" evidence="14">
    <location>
        <position position="208"/>
    </location>
    <ligand>
        <name>Mg(2+)</name>
        <dbReference type="ChEBI" id="CHEBI:18420"/>
    </ligand>
</feature>
<gene>
    <name evidence="18" type="primary">106092924</name>
</gene>
<evidence type="ECO:0000256" key="13">
    <source>
        <dbReference type="PIRSR" id="PIRSR601952-1"/>
    </source>
</evidence>
<dbReference type="GO" id="GO:0004035">
    <property type="term" value="F:alkaline phosphatase activity"/>
    <property type="evidence" value="ECO:0007669"/>
    <property type="project" value="UniProtKB-EC"/>
</dbReference>
<evidence type="ECO:0000313" key="18">
    <source>
        <dbReference type="EnsemblMetazoa" id="SCAU015399-PA"/>
    </source>
</evidence>
<comment type="cofactor">
    <cofactor evidence="14">
        <name>Zn(2+)</name>
        <dbReference type="ChEBI" id="CHEBI:29105"/>
    </cofactor>
    <text evidence="14">Binds 2 Zn(2+) ions.</text>
</comment>
<proteinExistence type="inferred from homology"/>
<keyword evidence="11" id="KW-0325">Glycoprotein</keyword>
<evidence type="ECO:0000256" key="11">
    <source>
        <dbReference type="ARBA" id="ARBA00023180"/>
    </source>
</evidence>
<organism evidence="18 19">
    <name type="scientific">Stomoxys calcitrans</name>
    <name type="common">Stable fly</name>
    <name type="synonym">Conops calcitrans</name>
    <dbReference type="NCBI Taxonomy" id="35570"/>
    <lineage>
        <taxon>Eukaryota</taxon>
        <taxon>Metazoa</taxon>
        <taxon>Ecdysozoa</taxon>
        <taxon>Arthropoda</taxon>
        <taxon>Hexapoda</taxon>
        <taxon>Insecta</taxon>
        <taxon>Pterygota</taxon>
        <taxon>Neoptera</taxon>
        <taxon>Endopterygota</taxon>
        <taxon>Diptera</taxon>
        <taxon>Brachycera</taxon>
        <taxon>Muscomorpha</taxon>
        <taxon>Muscoidea</taxon>
        <taxon>Muscidae</taxon>
        <taxon>Stomoxys</taxon>
    </lineage>
</organism>
<dbReference type="EC" id="3.1.3.1" evidence="3 16"/>
<keyword evidence="7 16" id="KW-0378">Hydrolase</keyword>
<feature type="chain" id="PRO_5009328052" description="Alkaline phosphatase" evidence="17">
    <location>
        <begin position="20"/>
        <end position="532"/>
    </location>
</feature>
<evidence type="ECO:0000256" key="12">
    <source>
        <dbReference type="ARBA" id="ARBA00023288"/>
    </source>
</evidence>
<keyword evidence="9 14" id="KW-0460">Magnesium</keyword>
<comment type="cofactor">
    <cofactor evidence="14">
        <name>Mg(2+)</name>
        <dbReference type="ChEBI" id="CHEBI:18420"/>
    </cofactor>
    <text evidence="14">Binds 1 Mg(2+) ion.</text>
</comment>
<comment type="similarity">
    <text evidence="2 15">Belongs to the alkaline phosphatase family.</text>
</comment>
<protein>
    <recommendedName>
        <fullName evidence="3 16">Alkaline phosphatase</fullName>
        <ecNumber evidence="3 16">3.1.3.1</ecNumber>
    </recommendedName>
</protein>
<evidence type="ECO:0000256" key="3">
    <source>
        <dbReference type="ARBA" id="ARBA00012647"/>
    </source>
</evidence>
<dbReference type="VEuPathDB" id="VectorBase:SCAU015399"/>
<dbReference type="KEGG" id="scac:106092924"/>
<evidence type="ECO:0000256" key="1">
    <source>
        <dbReference type="ARBA" id="ARBA00004609"/>
    </source>
</evidence>
<dbReference type="InterPro" id="IPR001952">
    <property type="entry name" value="Alkaline_phosphatase"/>
</dbReference>
<keyword evidence="10" id="KW-0472">Membrane</keyword>
<dbReference type="GO" id="GO:0005886">
    <property type="term" value="C:plasma membrane"/>
    <property type="evidence" value="ECO:0007669"/>
    <property type="project" value="UniProtKB-SubCell"/>
</dbReference>
<accession>A0A1I8QAL9</accession>
<evidence type="ECO:0000256" key="9">
    <source>
        <dbReference type="ARBA" id="ARBA00022842"/>
    </source>
</evidence>
<feature type="binding site" evidence="14">
    <location>
        <position position="210"/>
    </location>
    <ligand>
        <name>Mg(2+)</name>
        <dbReference type="ChEBI" id="CHEBI:18420"/>
    </ligand>
</feature>
<evidence type="ECO:0000256" key="4">
    <source>
        <dbReference type="ARBA" id="ARBA00022475"/>
    </source>
</evidence>
<evidence type="ECO:0000256" key="8">
    <source>
        <dbReference type="ARBA" id="ARBA00022833"/>
    </source>
</evidence>
<keyword evidence="19" id="KW-1185">Reference proteome</keyword>
<dbReference type="GO" id="GO:0098552">
    <property type="term" value="C:side of membrane"/>
    <property type="evidence" value="ECO:0007669"/>
    <property type="project" value="UniProtKB-KW"/>
</dbReference>
<keyword evidence="17" id="KW-0732">Signal</keyword>
<evidence type="ECO:0000256" key="10">
    <source>
        <dbReference type="ARBA" id="ARBA00023136"/>
    </source>
</evidence>
<dbReference type="InterPro" id="IPR018299">
    <property type="entry name" value="Alkaline_phosphatase_AS"/>
</dbReference>
<keyword evidence="8 14" id="KW-0862">Zinc</keyword>
<feature type="binding site" evidence="14">
    <location>
        <position position="373"/>
    </location>
    <ligand>
        <name>Zn(2+)</name>
        <dbReference type="ChEBI" id="CHEBI:29105"/>
        <label>2</label>
    </ligand>
</feature>
<evidence type="ECO:0000256" key="6">
    <source>
        <dbReference type="ARBA" id="ARBA00022723"/>
    </source>
</evidence>
<dbReference type="PANTHER" id="PTHR11596:SF91">
    <property type="entry name" value="ALKALINE PHOSPHATASE-RELATED"/>
    <property type="match status" value="1"/>
</dbReference>
<evidence type="ECO:0000256" key="5">
    <source>
        <dbReference type="ARBA" id="ARBA00022622"/>
    </source>
</evidence>
<dbReference type="PROSITE" id="PS00123">
    <property type="entry name" value="ALKALINE_PHOSPHATASE"/>
    <property type="match status" value="1"/>
</dbReference>
<feature type="binding site" evidence="14">
    <location>
        <position position="410"/>
    </location>
    <ligand>
        <name>Zn(2+)</name>
        <dbReference type="ChEBI" id="CHEBI:29105"/>
        <label>2</label>
    </ligand>
</feature>
<feature type="binding site" evidence="14">
    <location>
        <position position="364"/>
    </location>
    <ligand>
        <name>Mg(2+)</name>
        <dbReference type="ChEBI" id="CHEBI:18420"/>
    </ligand>
</feature>
<feature type="binding site" evidence="14">
    <location>
        <position position="95"/>
    </location>
    <ligand>
        <name>Zn(2+)</name>
        <dbReference type="ChEBI" id="CHEBI:29105"/>
        <label>2</label>
    </ligand>
</feature>
<dbReference type="SUPFAM" id="SSF53649">
    <property type="entry name" value="Alkaline phosphatase-like"/>
    <property type="match status" value="1"/>
</dbReference>
<dbReference type="GO" id="GO:0046872">
    <property type="term" value="F:metal ion binding"/>
    <property type="evidence" value="ECO:0007669"/>
    <property type="project" value="UniProtKB-KW"/>
</dbReference>
<dbReference type="InterPro" id="IPR017850">
    <property type="entry name" value="Alkaline_phosphatase_core_sf"/>
</dbReference>
<reference evidence="18" key="1">
    <citation type="submission" date="2020-05" db="UniProtKB">
        <authorList>
            <consortium name="EnsemblMetazoa"/>
        </authorList>
    </citation>
    <scope>IDENTIFICATION</scope>
    <source>
        <strain evidence="18">USDA</strain>
    </source>
</reference>
<dbReference type="PRINTS" id="PR00113">
    <property type="entry name" value="ALKPHPHTASE"/>
</dbReference>